<dbReference type="Pfam" id="PF13614">
    <property type="entry name" value="AAA_31"/>
    <property type="match status" value="1"/>
</dbReference>
<dbReference type="FunFam" id="3.40.50.300:FF:000285">
    <property type="entry name" value="Sporulation initiation inhibitor Soj"/>
    <property type="match status" value="1"/>
</dbReference>
<dbReference type="InterPro" id="IPR025669">
    <property type="entry name" value="AAA_dom"/>
</dbReference>
<comment type="similarity">
    <text evidence="1">To B.subtilis soj.</text>
</comment>
<dbReference type="CDD" id="cd02042">
    <property type="entry name" value="ParAB_family"/>
    <property type="match status" value="1"/>
</dbReference>
<dbReference type="PANTHER" id="PTHR13696">
    <property type="entry name" value="P-LOOP CONTAINING NUCLEOSIDE TRIPHOSPHATE HYDROLASE"/>
    <property type="match status" value="1"/>
</dbReference>
<dbReference type="EMBL" id="RCDA01000002">
    <property type="protein sequence ID" value="RLK48748.1"/>
    <property type="molecule type" value="Genomic_DNA"/>
</dbReference>
<dbReference type="InterPro" id="IPR050678">
    <property type="entry name" value="DNA_Partitioning_ATPase"/>
</dbReference>
<dbReference type="PANTHER" id="PTHR13696:SF69">
    <property type="entry name" value="PLASMID PARTITIONING PROTEIN-RELATED"/>
    <property type="match status" value="1"/>
</dbReference>
<evidence type="ECO:0000313" key="3">
    <source>
        <dbReference type="EMBL" id="RLK48748.1"/>
    </source>
</evidence>
<gene>
    <name evidence="3" type="ORF">DFR31_1859</name>
</gene>
<proteinExistence type="predicted"/>
<reference evidence="3 4" key="1">
    <citation type="submission" date="2018-10" db="EMBL/GenBank/DDBJ databases">
        <title>Genomic Encyclopedia of Type Strains, Phase IV (KMG-IV): sequencing the most valuable type-strain genomes for metagenomic binning, comparative biology and taxonomic classification.</title>
        <authorList>
            <person name="Goeker M."/>
        </authorList>
    </citation>
    <scope>NUCLEOTIDE SEQUENCE [LARGE SCALE GENOMIC DNA]</scope>
    <source>
        <strain evidence="3 4">DSM 12769</strain>
    </source>
</reference>
<accession>A0A498C849</accession>
<evidence type="ECO:0000256" key="1">
    <source>
        <dbReference type="ARBA" id="ARBA00060876"/>
    </source>
</evidence>
<name>A0A498C849_9GAMM</name>
<dbReference type="InterPro" id="IPR027417">
    <property type="entry name" value="P-loop_NTPase"/>
</dbReference>
<evidence type="ECO:0000259" key="2">
    <source>
        <dbReference type="Pfam" id="PF13614"/>
    </source>
</evidence>
<organism evidence="3 4">
    <name type="scientific">Alkalispirillum mobile</name>
    <dbReference type="NCBI Taxonomy" id="85925"/>
    <lineage>
        <taxon>Bacteria</taxon>
        <taxon>Pseudomonadati</taxon>
        <taxon>Pseudomonadota</taxon>
        <taxon>Gammaproteobacteria</taxon>
        <taxon>Chromatiales</taxon>
        <taxon>Ectothiorhodospiraceae</taxon>
        <taxon>Alkalispirillum</taxon>
    </lineage>
</organism>
<dbReference type="RefSeq" id="WP_121442387.1">
    <property type="nucleotide sequence ID" value="NZ_RCDA01000002.1"/>
</dbReference>
<protein>
    <submittedName>
        <fullName evidence="3">Chromosome partitioning protein</fullName>
    </submittedName>
</protein>
<dbReference type="Gene3D" id="3.40.50.300">
    <property type="entry name" value="P-loop containing nucleotide triphosphate hydrolases"/>
    <property type="match status" value="1"/>
</dbReference>
<evidence type="ECO:0000313" key="4">
    <source>
        <dbReference type="Proteomes" id="UP000275461"/>
    </source>
</evidence>
<dbReference type="OrthoDB" id="9815116at2"/>
<dbReference type="AlphaFoldDB" id="A0A498C849"/>
<dbReference type="SUPFAM" id="SSF52540">
    <property type="entry name" value="P-loop containing nucleoside triphosphate hydrolases"/>
    <property type="match status" value="1"/>
</dbReference>
<sequence>MRIWTVANQKGGVGKTTTAVSLGGLLALKRRRCVLVDLDPHGSLTAYFGYDPETVQPSIYDLFDTPGKAPPARELLHDTGVEGLKLIPASTALATLDRQLGSRQGMGLVVQRGLATLEDDFEFAFLDCAPMLGVLMVNALAACGHLLIPVQTEFLALKGLERMIRTLDMVQRSRSRPLPYTIVPTLYDRRTRASVESLKEIRRVYGDKAWEGAIPVDTQFRDASRAGRPLTVMQPWARGSIAYRKLLDTLDTDGADDDRPEVQHG</sequence>
<feature type="domain" description="AAA" evidence="2">
    <location>
        <begin position="1"/>
        <end position="173"/>
    </location>
</feature>
<dbReference type="Proteomes" id="UP000275461">
    <property type="component" value="Unassembled WGS sequence"/>
</dbReference>
<keyword evidence="4" id="KW-1185">Reference proteome</keyword>
<comment type="caution">
    <text evidence="3">The sequence shown here is derived from an EMBL/GenBank/DDBJ whole genome shotgun (WGS) entry which is preliminary data.</text>
</comment>